<evidence type="ECO:0000256" key="3">
    <source>
        <dbReference type="ARBA" id="ARBA00022786"/>
    </source>
</evidence>
<dbReference type="GO" id="GO:0009867">
    <property type="term" value="P:jasmonic acid mediated signaling pathway"/>
    <property type="evidence" value="ECO:0007669"/>
    <property type="project" value="UniProtKB-ARBA"/>
</dbReference>
<protein>
    <recommendedName>
        <fullName evidence="4">SKP1-like protein</fullName>
    </recommendedName>
</protein>
<dbReference type="Pfam" id="PF03931">
    <property type="entry name" value="Skp1_POZ"/>
    <property type="match status" value="1"/>
</dbReference>
<dbReference type="InterPro" id="IPR016072">
    <property type="entry name" value="Skp1_comp_dimer"/>
</dbReference>
<evidence type="ECO:0000259" key="6">
    <source>
        <dbReference type="Pfam" id="PF03931"/>
    </source>
</evidence>
<evidence type="ECO:0000256" key="4">
    <source>
        <dbReference type="PIRNR" id="PIRNR028729"/>
    </source>
</evidence>
<dbReference type="GO" id="GO:0006511">
    <property type="term" value="P:ubiquitin-dependent protein catabolic process"/>
    <property type="evidence" value="ECO:0007669"/>
    <property type="project" value="InterPro"/>
</dbReference>
<dbReference type="InterPro" id="IPR016073">
    <property type="entry name" value="Skp1_comp_POZ"/>
</dbReference>
<keyword evidence="8" id="KW-1185">Reference proteome</keyword>
<feature type="domain" description="SKP1 component POZ" evidence="6">
    <location>
        <begin position="1"/>
        <end position="53"/>
    </location>
</feature>
<dbReference type="SMART" id="SM00512">
    <property type="entry name" value="Skp1"/>
    <property type="match status" value="1"/>
</dbReference>
<dbReference type="InterPro" id="IPR001232">
    <property type="entry name" value="SKP1-like"/>
</dbReference>
<dbReference type="Proteomes" id="UP000233551">
    <property type="component" value="Unassembled WGS sequence"/>
</dbReference>
<comment type="subunit">
    <text evidence="4">Part of a SCF (SKP1-cullin-F-box) protein ligase complex.</text>
</comment>
<dbReference type="InterPro" id="IPR036296">
    <property type="entry name" value="SKP1-like_dim_sf"/>
</dbReference>
<dbReference type="Gene3D" id="3.30.710.10">
    <property type="entry name" value="Potassium Channel Kv1.1, Chain A"/>
    <property type="match status" value="2"/>
</dbReference>
<accession>A0A2I0JK29</accession>
<evidence type="ECO:0000256" key="2">
    <source>
        <dbReference type="ARBA" id="ARBA00009993"/>
    </source>
</evidence>
<dbReference type="InterPro" id="IPR011333">
    <property type="entry name" value="SKP1/BTB/POZ_sf"/>
</dbReference>
<comment type="similarity">
    <text evidence="2 4">Belongs to the SKP1 family.</text>
</comment>
<dbReference type="UniPathway" id="UPA00143"/>
<dbReference type="GO" id="GO:0016567">
    <property type="term" value="P:protein ubiquitination"/>
    <property type="evidence" value="ECO:0007669"/>
    <property type="project" value="UniProtKB-UniRule"/>
</dbReference>
<evidence type="ECO:0000313" key="8">
    <source>
        <dbReference type="Proteomes" id="UP000233551"/>
    </source>
</evidence>
<evidence type="ECO:0000256" key="1">
    <source>
        <dbReference type="ARBA" id="ARBA00004906"/>
    </source>
</evidence>
<dbReference type="AlphaFoldDB" id="A0A2I0JK29"/>
<dbReference type="PIRSF" id="PIRSF028729">
    <property type="entry name" value="E3_ubiquit_lig_SCF_Skp"/>
    <property type="match status" value="1"/>
</dbReference>
<dbReference type="Pfam" id="PF01466">
    <property type="entry name" value="Skp1"/>
    <property type="match status" value="1"/>
</dbReference>
<dbReference type="PANTHER" id="PTHR11165">
    <property type="entry name" value="SKP1"/>
    <property type="match status" value="1"/>
</dbReference>
<reference evidence="7 8" key="1">
    <citation type="submission" date="2017-11" db="EMBL/GenBank/DDBJ databases">
        <title>De-novo sequencing of pomegranate (Punica granatum L.) genome.</title>
        <authorList>
            <person name="Akparov Z."/>
            <person name="Amiraslanov A."/>
            <person name="Hajiyeva S."/>
            <person name="Abbasov M."/>
            <person name="Kaur K."/>
            <person name="Hamwieh A."/>
            <person name="Solovyev V."/>
            <person name="Salamov A."/>
            <person name="Braich B."/>
            <person name="Kosarev P."/>
            <person name="Mahmoud A."/>
            <person name="Hajiyev E."/>
            <person name="Babayeva S."/>
            <person name="Izzatullayeva V."/>
            <person name="Mammadov A."/>
            <person name="Mammadov A."/>
            <person name="Sharifova S."/>
            <person name="Ojaghi J."/>
            <person name="Eynullazada K."/>
            <person name="Bayramov B."/>
            <person name="Abdulazimova A."/>
            <person name="Shahmuradov I."/>
        </authorList>
    </citation>
    <scope>NUCLEOTIDE SEQUENCE [LARGE SCALE GENOMIC DNA]</scope>
    <source>
        <strain evidence="8">cv. AG2017</strain>
        <tissue evidence="7">Leaf</tissue>
    </source>
</reference>
<comment type="function">
    <text evidence="4">Involved in ubiquitination and subsequent proteasomal degradation of target proteins. Together with CUL1, RBX1 and a F-box protein, it forms a SCF E3 ubiquitin ligase complex. The functional specificity of this complex depends on the type of F-box protein. In the SCF complex, it serves as an adapter that links the F-box protein to CUL1.</text>
</comment>
<dbReference type="SUPFAM" id="SSF54695">
    <property type="entry name" value="POZ domain"/>
    <property type="match status" value="1"/>
</dbReference>
<organism evidence="7 8">
    <name type="scientific">Punica granatum</name>
    <name type="common">Pomegranate</name>
    <dbReference type="NCBI Taxonomy" id="22663"/>
    <lineage>
        <taxon>Eukaryota</taxon>
        <taxon>Viridiplantae</taxon>
        <taxon>Streptophyta</taxon>
        <taxon>Embryophyta</taxon>
        <taxon>Tracheophyta</taxon>
        <taxon>Spermatophyta</taxon>
        <taxon>Magnoliopsida</taxon>
        <taxon>eudicotyledons</taxon>
        <taxon>Gunneridae</taxon>
        <taxon>Pentapetalae</taxon>
        <taxon>rosids</taxon>
        <taxon>malvids</taxon>
        <taxon>Myrtales</taxon>
        <taxon>Lythraceae</taxon>
        <taxon>Punica</taxon>
    </lineage>
</organism>
<comment type="caution">
    <text evidence="7">The sequence shown here is derived from an EMBL/GenBank/DDBJ whole genome shotgun (WGS) entry which is preliminary data.</text>
</comment>
<keyword evidence="3 4" id="KW-0833">Ubl conjugation pathway</keyword>
<evidence type="ECO:0000313" key="7">
    <source>
        <dbReference type="EMBL" id="PKI56597.1"/>
    </source>
</evidence>
<feature type="domain" description="SKP1 component dimerisation" evidence="5">
    <location>
        <begin position="80"/>
        <end position="127"/>
    </location>
</feature>
<dbReference type="EMBL" id="PGOL01001591">
    <property type="protein sequence ID" value="PKI56597.1"/>
    <property type="molecule type" value="Genomic_DNA"/>
</dbReference>
<name>A0A2I0JK29_PUNGR</name>
<evidence type="ECO:0000259" key="5">
    <source>
        <dbReference type="Pfam" id="PF01466"/>
    </source>
</evidence>
<dbReference type="STRING" id="22663.A0A2I0JK29"/>
<sequence>MVTLKTSDDEIFEVEVSIAMEWKVVKHMIEDDCVNNVIPLKNVSSKVLRRVIEKWDSEFINVDLPNLIEILQAANYLDIKDLLSLAGQAVANMIKGRSVEDIRRIFNIKNDFSPDEETEVKRQNQWAFEEADNCLP</sequence>
<dbReference type="SUPFAM" id="SSF81382">
    <property type="entry name" value="Skp1 dimerisation domain-like"/>
    <property type="match status" value="1"/>
</dbReference>
<dbReference type="InterPro" id="IPR016897">
    <property type="entry name" value="SKP1"/>
</dbReference>
<comment type="pathway">
    <text evidence="1 4">Protein modification; protein ubiquitination.</text>
</comment>
<gene>
    <name evidence="7" type="ORF">CRG98_022980</name>
</gene>
<proteinExistence type="inferred from homology"/>